<feature type="domain" description="C2H2-type" evidence="10">
    <location>
        <begin position="111"/>
        <end position="138"/>
    </location>
</feature>
<proteinExistence type="predicted"/>
<dbReference type="InterPro" id="IPR013087">
    <property type="entry name" value="Znf_C2H2_type"/>
</dbReference>
<keyword evidence="2" id="KW-0479">Metal-binding</keyword>
<keyword evidence="3" id="KW-0677">Repeat</keyword>
<dbReference type="Pfam" id="PF00096">
    <property type="entry name" value="zf-C2H2"/>
    <property type="match status" value="2"/>
</dbReference>
<keyword evidence="5" id="KW-0862">Zinc</keyword>
<evidence type="ECO:0000256" key="9">
    <source>
        <dbReference type="PROSITE-ProRule" id="PRU00042"/>
    </source>
</evidence>
<dbReference type="FunFam" id="3.30.160.60:FF:000446">
    <property type="entry name" value="Zinc finger protein"/>
    <property type="match status" value="1"/>
</dbReference>
<dbReference type="SUPFAM" id="SSF57667">
    <property type="entry name" value="beta-beta-alpha zinc fingers"/>
    <property type="match status" value="3"/>
</dbReference>
<keyword evidence="7" id="KW-0804">Transcription</keyword>
<dbReference type="AlphaFoldDB" id="A0AAV2GYS4"/>
<dbReference type="EMBL" id="CAXITT010000005">
    <property type="protein sequence ID" value="CAL1526391.1"/>
    <property type="molecule type" value="Genomic_DNA"/>
</dbReference>
<feature type="domain" description="C2H2-type" evidence="10">
    <location>
        <begin position="24"/>
        <end position="52"/>
    </location>
</feature>
<reference evidence="11 12" key="1">
    <citation type="submission" date="2024-04" db="EMBL/GenBank/DDBJ databases">
        <authorList>
            <consortium name="Genoscope - CEA"/>
            <person name="William W."/>
        </authorList>
    </citation>
    <scope>NUCLEOTIDE SEQUENCE [LARGE SCALE GENOMIC DNA]</scope>
</reference>
<feature type="domain" description="C2H2-type" evidence="10">
    <location>
        <begin position="82"/>
        <end position="110"/>
    </location>
</feature>
<organism evidence="11 12">
    <name type="scientific">Lymnaea stagnalis</name>
    <name type="common">Great pond snail</name>
    <name type="synonym">Helix stagnalis</name>
    <dbReference type="NCBI Taxonomy" id="6523"/>
    <lineage>
        <taxon>Eukaryota</taxon>
        <taxon>Metazoa</taxon>
        <taxon>Spiralia</taxon>
        <taxon>Lophotrochozoa</taxon>
        <taxon>Mollusca</taxon>
        <taxon>Gastropoda</taxon>
        <taxon>Heterobranchia</taxon>
        <taxon>Euthyneura</taxon>
        <taxon>Panpulmonata</taxon>
        <taxon>Hygrophila</taxon>
        <taxon>Lymnaeoidea</taxon>
        <taxon>Lymnaeidae</taxon>
        <taxon>Lymnaea</taxon>
    </lineage>
</organism>
<dbReference type="GO" id="GO:0000978">
    <property type="term" value="F:RNA polymerase II cis-regulatory region sequence-specific DNA binding"/>
    <property type="evidence" value="ECO:0007669"/>
    <property type="project" value="TreeGrafter"/>
</dbReference>
<sequence length="245" mass="28261">SYKTKKHLQRHVDVVHRGIKDYQFKCEYCHQQFFLARQLRDHITWHHFKEKPYPCKYCGKGFVCRPTLIRHQRKDHTGVKPHKCHYCDEAFIDKKNLDTHEVKVHLGVYPLSCLECGKGFIHGSALRSHLSLHSNQRPHQCHICGSCFTKTNHLKRHTKSCLKRNVPEPLSLDLQSLPVLQPRPPSDLTQYLLPQAGDANVLQFPVQSLPVLQPHPSSGLTQYLLPQTGNVNVLQFPGTLHEHSN</sequence>
<dbReference type="GO" id="GO:0005634">
    <property type="term" value="C:nucleus"/>
    <property type="evidence" value="ECO:0007669"/>
    <property type="project" value="UniProtKB-SubCell"/>
</dbReference>
<dbReference type="PROSITE" id="PS50157">
    <property type="entry name" value="ZINC_FINGER_C2H2_2"/>
    <property type="match status" value="5"/>
</dbReference>
<evidence type="ECO:0000313" key="11">
    <source>
        <dbReference type="EMBL" id="CAL1526391.1"/>
    </source>
</evidence>
<dbReference type="FunFam" id="3.30.160.60:FF:000099">
    <property type="entry name" value="Zinc finger protein 79"/>
    <property type="match status" value="1"/>
</dbReference>
<evidence type="ECO:0000256" key="4">
    <source>
        <dbReference type="ARBA" id="ARBA00022771"/>
    </source>
</evidence>
<comment type="subcellular location">
    <subcellularLocation>
        <location evidence="1">Nucleus</location>
    </subcellularLocation>
</comment>
<dbReference type="PROSITE" id="PS00028">
    <property type="entry name" value="ZINC_FINGER_C2H2_1"/>
    <property type="match status" value="4"/>
</dbReference>
<evidence type="ECO:0000313" key="12">
    <source>
        <dbReference type="Proteomes" id="UP001497497"/>
    </source>
</evidence>
<evidence type="ECO:0000256" key="2">
    <source>
        <dbReference type="ARBA" id="ARBA00022723"/>
    </source>
</evidence>
<dbReference type="PANTHER" id="PTHR24388">
    <property type="entry name" value="ZINC FINGER PROTEIN"/>
    <property type="match status" value="1"/>
</dbReference>
<evidence type="ECO:0000259" key="10">
    <source>
        <dbReference type="PROSITE" id="PS50157"/>
    </source>
</evidence>
<feature type="domain" description="C2H2-type" evidence="10">
    <location>
        <begin position="139"/>
        <end position="169"/>
    </location>
</feature>
<accession>A0AAV2GYS4</accession>
<dbReference type="Pfam" id="PF13894">
    <property type="entry name" value="zf-C2H2_4"/>
    <property type="match status" value="1"/>
</dbReference>
<evidence type="ECO:0000256" key="1">
    <source>
        <dbReference type="ARBA" id="ARBA00004123"/>
    </source>
</evidence>
<dbReference type="Gene3D" id="3.30.160.60">
    <property type="entry name" value="Classic Zinc Finger"/>
    <property type="match status" value="5"/>
</dbReference>
<gene>
    <name evidence="11" type="ORF">GSLYS_00000568001</name>
</gene>
<evidence type="ECO:0000256" key="6">
    <source>
        <dbReference type="ARBA" id="ARBA00023015"/>
    </source>
</evidence>
<comment type="caution">
    <text evidence="11">The sequence shown here is derived from an EMBL/GenBank/DDBJ whole genome shotgun (WGS) entry which is preliminary data.</text>
</comment>
<name>A0AAV2GYS4_LYMST</name>
<dbReference type="GO" id="GO:0000981">
    <property type="term" value="F:DNA-binding transcription factor activity, RNA polymerase II-specific"/>
    <property type="evidence" value="ECO:0007669"/>
    <property type="project" value="TreeGrafter"/>
</dbReference>
<keyword evidence="6" id="KW-0805">Transcription regulation</keyword>
<keyword evidence="8" id="KW-0539">Nucleus</keyword>
<feature type="domain" description="C2H2-type" evidence="10">
    <location>
        <begin position="53"/>
        <end position="81"/>
    </location>
</feature>
<dbReference type="InterPro" id="IPR036236">
    <property type="entry name" value="Znf_C2H2_sf"/>
</dbReference>
<keyword evidence="12" id="KW-1185">Reference proteome</keyword>
<keyword evidence="4 9" id="KW-0863">Zinc-finger</keyword>
<dbReference type="SMART" id="SM00355">
    <property type="entry name" value="ZnF_C2H2"/>
    <property type="match status" value="5"/>
</dbReference>
<dbReference type="Proteomes" id="UP001497497">
    <property type="component" value="Unassembled WGS sequence"/>
</dbReference>
<evidence type="ECO:0000256" key="3">
    <source>
        <dbReference type="ARBA" id="ARBA00022737"/>
    </source>
</evidence>
<evidence type="ECO:0000256" key="8">
    <source>
        <dbReference type="ARBA" id="ARBA00023242"/>
    </source>
</evidence>
<dbReference type="PANTHER" id="PTHR24388:SF104">
    <property type="entry name" value="AT-RICH BINDING PROTEIN-RELATED"/>
    <property type="match status" value="1"/>
</dbReference>
<evidence type="ECO:0000256" key="5">
    <source>
        <dbReference type="ARBA" id="ARBA00022833"/>
    </source>
</evidence>
<protein>
    <recommendedName>
        <fullName evidence="10">C2H2-type domain-containing protein</fullName>
    </recommendedName>
</protein>
<dbReference type="GO" id="GO:0008270">
    <property type="term" value="F:zinc ion binding"/>
    <property type="evidence" value="ECO:0007669"/>
    <property type="project" value="UniProtKB-KW"/>
</dbReference>
<dbReference type="InterPro" id="IPR050527">
    <property type="entry name" value="Snail/Krueppel_Znf"/>
</dbReference>
<evidence type="ECO:0000256" key="7">
    <source>
        <dbReference type="ARBA" id="ARBA00023163"/>
    </source>
</evidence>
<feature type="non-terminal residue" evidence="11">
    <location>
        <position position="1"/>
    </location>
</feature>